<gene>
    <name evidence="6" type="ORF">SAMN05443575_3753</name>
</gene>
<evidence type="ECO:0000256" key="3">
    <source>
        <dbReference type="ARBA" id="ARBA00011233"/>
    </source>
</evidence>
<dbReference type="CDD" id="cd00452">
    <property type="entry name" value="KDPG_aldolase"/>
    <property type="match status" value="1"/>
</dbReference>
<dbReference type="EMBL" id="FQVU01000005">
    <property type="protein sequence ID" value="SHH34189.1"/>
    <property type="molecule type" value="Genomic_DNA"/>
</dbReference>
<organism evidence="6 7">
    <name type="scientific">Jatrophihabitans endophyticus</name>
    <dbReference type="NCBI Taxonomy" id="1206085"/>
    <lineage>
        <taxon>Bacteria</taxon>
        <taxon>Bacillati</taxon>
        <taxon>Actinomycetota</taxon>
        <taxon>Actinomycetes</taxon>
        <taxon>Jatrophihabitantales</taxon>
        <taxon>Jatrophihabitantaceae</taxon>
        <taxon>Jatrophihabitans</taxon>
    </lineage>
</organism>
<evidence type="ECO:0000313" key="6">
    <source>
        <dbReference type="EMBL" id="SHH34189.1"/>
    </source>
</evidence>
<comment type="similarity">
    <text evidence="2">Belongs to the KHG/KDPG aldolase family.</text>
</comment>
<evidence type="ECO:0000256" key="5">
    <source>
        <dbReference type="ARBA" id="ARBA00023277"/>
    </source>
</evidence>
<dbReference type="SUPFAM" id="SSF51569">
    <property type="entry name" value="Aldolase"/>
    <property type="match status" value="1"/>
</dbReference>
<dbReference type="AlphaFoldDB" id="A0A1M5S6S1"/>
<dbReference type="PANTHER" id="PTHR30246:SF1">
    <property type="entry name" value="2-DEHYDRO-3-DEOXY-6-PHOSPHOGALACTONATE ALDOLASE-RELATED"/>
    <property type="match status" value="1"/>
</dbReference>
<dbReference type="Gene3D" id="3.20.20.70">
    <property type="entry name" value="Aldolase class I"/>
    <property type="match status" value="1"/>
</dbReference>
<dbReference type="NCBIfam" id="TIGR01182">
    <property type="entry name" value="eda"/>
    <property type="match status" value="1"/>
</dbReference>
<dbReference type="GO" id="GO:0016829">
    <property type="term" value="F:lyase activity"/>
    <property type="evidence" value="ECO:0007669"/>
    <property type="project" value="UniProtKB-KW"/>
</dbReference>
<dbReference type="Pfam" id="PF01081">
    <property type="entry name" value="Aldolase"/>
    <property type="match status" value="1"/>
</dbReference>
<dbReference type="OrthoDB" id="9805177at2"/>
<protein>
    <submittedName>
        <fullName evidence="6">2-dehydro-3-deoxyphosphogluconate aldolase / (4S)-4-hydroxy-2-oxoglutarate aldolase</fullName>
    </submittedName>
</protein>
<dbReference type="InterPro" id="IPR013785">
    <property type="entry name" value="Aldolase_TIM"/>
</dbReference>
<keyword evidence="7" id="KW-1185">Reference proteome</keyword>
<evidence type="ECO:0000256" key="2">
    <source>
        <dbReference type="ARBA" id="ARBA00006906"/>
    </source>
</evidence>
<evidence type="ECO:0000313" key="7">
    <source>
        <dbReference type="Proteomes" id="UP000186132"/>
    </source>
</evidence>
<evidence type="ECO:0000256" key="1">
    <source>
        <dbReference type="ARBA" id="ARBA00004761"/>
    </source>
</evidence>
<reference evidence="6 7" key="1">
    <citation type="submission" date="2016-11" db="EMBL/GenBank/DDBJ databases">
        <authorList>
            <person name="Jaros S."/>
            <person name="Januszkiewicz K."/>
            <person name="Wedrychowicz H."/>
        </authorList>
    </citation>
    <scope>NUCLEOTIDE SEQUENCE [LARGE SCALE GENOMIC DNA]</scope>
    <source>
        <strain evidence="6 7">DSM 45627</strain>
    </source>
</reference>
<keyword evidence="4" id="KW-0456">Lyase</keyword>
<name>A0A1M5S6S1_9ACTN</name>
<comment type="pathway">
    <text evidence="1">Carbohydrate acid metabolism.</text>
</comment>
<dbReference type="Proteomes" id="UP000186132">
    <property type="component" value="Unassembled WGS sequence"/>
</dbReference>
<sequence>MTFDILREAIATTRVLAIFRARTSTHFVAAARALAADGVRALEFTLTTDGALAALRDLRAAEPDLLAGAGTVITPQDASDAVEAGAQFLVAPCVRVDTLAEAGRLGVPMVAGATTPTEIVTAYEYGSQLVKLFPSAVGPAYVRSVREPLPHIDLVVTGGVALDAIPNFLDAGACAVGLGSPLTGDALDTGDIASISARARTALAAARRDAS</sequence>
<evidence type="ECO:0000256" key="4">
    <source>
        <dbReference type="ARBA" id="ARBA00023239"/>
    </source>
</evidence>
<dbReference type="STRING" id="1206085.SAMN05443575_3753"/>
<dbReference type="InterPro" id="IPR000887">
    <property type="entry name" value="Aldlse_KDPG_KHG"/>
</dbReference>
<keyword evidence="5" id="KW-0119">Carbohydrate metabolism</keyword>
<dbReference type="PANTHER" id="PTHR30246">
    <property type="entry name" value="2-KETO-3-DEOXY-6-PHOSPHOGLUCONATE ALDOLASE"/>
    <property type="match status" value="1"/>
</dbReference>
<dbReference type="RefSeq" id="WP_073391904.1">
    <property type="nucleotide sequence ID" value="NZ_FQVU01000005.1"/>
</dbReference>
<proteinExistence type="inferred from homology"/>
<comment type="subunit">
    <text evidence="3">Homotrimer.</text>
</comment>
<accession>A0A1M5S6S1</accession>